<gene>
    <name evidence="1" type="ORF">PsorP6_005906</name>
</gene>
<sequence>MFTQRCNLLAPENEYLDPNPDLHLLFLEYNQMFFEGRLAGCEVKWSKRMTLWCVTIFISSMLLCRIVQLSASDGLLLDSIKPLLKLRPRSDMVNTLLVTRQYSMLMIVLENEFLYFCHEMIHAYVFVATPVRDHEDHGPLFQGHMHRINNAAQTRITVFHTFHDEVDSYRQHVWQCSGPCRRSPPYFGLVKRSMNRAPGPTDRWWADHVKTCGGSYSKIKEPAEFTAKQMKKKKLELARKEKQRKKDMEAKIAPSLEPFFSRKENSADDNKTQNNINPRPCKKKALDQTGAERNNMKKRRKDGIGDSSSSSWRTVESPSHFPIIFSADGDENEYFLVGDIKALIQTSSAHPFNHMDREGEVCGNDQGNEDTIASTPKTQGTESSSVVDLTASDSEEICNEETEDSPSKTRYQTTVDSLQTNSAGNSAVIAIE</sequence>
<dbReference type="Proteomes" id="UP001163321">
    <property type="component" value="Chromosome 4"/>
</dbReference>
<dbReference type="EMBL" id="CM047583">
    <property type="protein sequence ID" value="KAI9914193.1"/>
    <property type="molecule type" value="Genomic_DNA"/>
</dbReference>
<reference evidence="1 2" key="1">
    <citation type="journal article" date="2022" name="bioRxiv">
        <title>The genome of the oomycete Peronosclerospora sorghi, a cosmopolitan pathogen of maize and sorghum, is inflated with dispersed pseudogenes.</title>
        <authorList>
            <person name="Fletcher K."/>
            <person name="Martin F."/>
            <person name="Isakeit T."/>
            <person name="Cavanaugh K."/>
            <person name="Magill C."/>
            <person name="Michelmore R."/>
        </authorList>
    </citation>
    <scope>NUCLEOTIDE SEQUENCE [LARGE SCALE GENOMIC DNA]</scope>
    <source>
        <strain evidence="1">P6</strain>
    </source>
</reference>
<organism evidence="1 2">
    <name type="scientific">Peronosclerospora sorghi</name>
    <dbReference type="NCBI Taxonomy" id="230839"/>
    <lineage>
        <taxon>Eukaryota</taxon>
        <taxon>Sar</taxon>
        <taxon>Stramenopiles</taxon>
        <taxon>Oomycota</taxon>
        <taxon>Peronosporomycetes</taxon>
        <taxon>Peronosporales</taxon>
        <taxon>Peronosporaceae</taxon>
        <taxon>Peronosclerospora</taxon>
    </lineage>
</organism>
<evidence type="ECO:0000313" key="1">
    <source>
        <dbReference type="EMBL" id="KAI9914193.1"/>
    </source>
</evidence>
<name>A0ACC0W8B8_9STRA</name>
<keyword evidence="2" id="KW-1185">Reference proteome</keyword>
<accession>A0ACC0W8B8</accession>
<evidence type="ECO:0000313" key="2">
    <source>
        <dbReference type="Proteomes" id="UP001163321"/>
    </source>
</evidence>
<comment type="caution">
    <text evidence="1">The sequence shown here is derived from an EMBL/GenBank/DDBJ whole genome shotgun (WGS) entry which is preliminary data.</text>
</comment>
<protein>
    <submittedName>
        <fullName evidence="1">Uncharacterized protein</fullName>
    </submittedName>
</protein>
<proteinExistence type="predicted"/>